<dbReference type="KEGG" id="taqu:KDW03_08260"/>
<sequence>MMRIVVMSDIHGNLAALQSFEKLQEKYDELYCLGDVVGYGPYPEECVQWTKEHASVVIQGNHERALFDPHERHVMNPLAAEQIRWTRRVLSPESLATIQMWPADAKKHGLWFCHGSPDDPDRYIFGPKEVALALYALEEAGIFIALFGHTHYPGLITEEGEYWYEIGKDKILEKGKRYLINPGSIGQPRDGDPRASCCILSHGRDGWKVRFLRFTYDIQSTVEGIMSKGLPVELAYRLGMGR</sequence>
<name>A0AAX3BBJ1_9SPIR</name>
<dbReference type="InterPro" id="IPR050126">
    <property type="entry name" value="Ap4A_hydrolase"/>
</dbReference>
<dbReference type="Proteomes" id="UP001056539">
    <property type="component" value="Chromosome"/>
</dbReference>
<evidence type="ECO:0000259" key="2">
    <source>
        <dbReference type="Pfam" id="PF12850"/>
    </source>
</evidence>
<dbReference type="GO" id="GO:0016791">
    <property type="term" value="F:phosphatase activity"/>
    <property type="evidence" value="ECO:0007669"/>
    <property type="project" value="TreeGrafter"/>
</dbReference>
<feature type="domain" description="Calcineurin-like phosphoesterase" evidence="2">
    <location>
        <begin position="2"/>
        <end position="201"/>
    </location>
</feature>
<dbReference type="CDD" id="cd00838">
    <property type="entry name" value="MPP_superfamily"/>
    <property type="match status" value="1"/>
</dbReference>
<dbReference type="EMBL" id="CP073355">
    <property type="protein sequence ID" value="URA09480.1"/>
    <property type="molecule type" value="Genomic_DNA"/>
</dbReference>
<evidence type="ECO:0000256" key="1">
    <source>
        <dbReference type="ARBA" id="ARBA00008950"/>
    </source>
</evidence>
<dbReference type="Pfam" id="PF12850">
    <property type="entry name" value="Metallophos_2"/>
    <property type="match status" value="1"/>
</dbReference>
<protein>
    <submittedName>
        <fullName evidence="3">Metallophosphoesterase family protein</fullName>
    </submittedName>
</protein>
<dbReference type="PANTHER" id="PTHR42850:SF2">
    <property type="entry name" value="BLL5683 PROTEIN"/>
    <property type="match status" value="1"/>
</dbReference>
<dbReference type="InterPro" id="IPR024654">
    <property type="entry name" value="Calcineurin-like_PHP_lpxH"/>
</dbReference>
<dbReference type="Gene3D" id="3.60.21.10">
    <property type="match status" value="1"/>
</dbReference>
<gene>
    <name evidence="3" type="ORF">KDW03_08260</name>
</gene>
<dbReference type="InterPro" id="IPR011152">
    <property type="entry name" value="Pesterase_MJ0912"/>
</dbReference>
<evidence type="ECO:0000313" key="4">
    <source>
        <dbReference type="Proteomes" id="UP001056539"/>
    </source>
</evidence>
<reference evidence="3" key="1">
    <citation type="submission" date="2021-04" db="EMBL/GenBank/DDBJ databases">
        <authorList>
            <person name="Postec A."/>
        </authorList>
    </citation>
    <scope>NUCLEOTIDE SEQUENCE</scope>
    <source>
        <strain evidence="3">F1F22</strain>
    </source>
</reference>
<comment type="similarity">
    <text evidence="1">Belongs to the metallophosphoesterase superfamily. YfcE family.</text>
</comment>
<proteinExistence type="inferred from homology"/>
<dbReference type="InterPro" id="IPR029052">
    <property type="entry name" value="Metallo-depent_PP-like"/>
</dbReference>
<dbReference type="GO" id="GO:0005737">
    <property type="term" value="C:cytoplasm"/>
    <property type="evidence" value="ECO:0007669"/>
    <property type="project" value="TreeGrafter"/>
</dbReference>
<reference evidence="3" key="2">
    <citation type="submission" date="2022-06" db="EMBL/GenBank/DDBJ databases">
        <title>Thermospira aquatica gen. nov., sp. nov.</title>
        <authorList>
            <person name="Ben Ali Gam Z."/>
            <person name="Labat M."/>
        </authorList>
    </citation>
    <scope>NUCLEOTIDE SEQUENCE</scope>
    <source>
        <strain evidence="3">F1F22</strain>
    </source>
</reference>
<keyword evidence="4" id="KW-1185">Reference proteome</keyword>
<evidence type="ECO:0000313" key="3">
    <source>
        <dbReference type="EMBL" id="URA09480.1"/>
    </source>
</evidence>
<dbReference type="PANTHER" id="PTHR42850">
    <property type="entry name" value="METALLOPHOSPHOESTERASE"/>
    <property type="match status" value="1"/>
</dbReference>
<dbReference type="AlphaFoldDB" id="A0AAX3BBJ1"/>
<dbReference type="SUPFAM" id="SSF56300">
    <property type="entry name" value="Metallo-dependent phosphatases"/>
    <property type="match status" value="1"/>
</dbReference>
<accession>A0AAX3BBJ1</accession>
<organism evidence="3 4">
    <name type="scientific">Thermospira aquatica</name>
    <dbReference type="NCBI Taxonomy" id="2828656"/>
    <lineage>
        <taxon>Bacteria</taxon>
        <taxon>Pseudomonadati</taxon>
        <taxon>Spirochaetota</taxon>
        <taxon>Spirochaetia</taxon>
        <taxon>Brevinematales</taxon>
        <taxon>Thermospiraceae</taxon>
        <taxon>Thermospira</taxon>
    </lineage>
</organism>
<dbReference type="PIRSF" id="PIRSF000883">
    <property type="entry name" value="Pesterase_MJ0912"/>
    <property type="match status" value="1"/>
</dbReference>